<organism evidence="11 12">
    <name type="scientific">Anaerococcus kampingae</name>
    <dbReference type="NCBI Taxonomy" id="3115614"/>
    <lineage>
        <taxon>Bacteria</taxon>
        <taxon>Bacillati</taxon>
        <taxon>Bacillota</taxon>
        <taxon>Tissierellia</taxon>
        <taxon>Tissierellales</taxon>
        <taxon>Peptoniphilaceae</taxon>
        <taxon>Anaerococcus</taxon>
    </lineage>
</organism>
<keyword evidence="6 9" id="KW-1133">Transmembrane helix</keyword>
<comment type="similarity">
    <text evidence="8">Belongs to the TRAP transporter small permease family.</text>
</comment>
<evidence type="ECO:0000256" key="5">
    <source>
        <dbReference type="ARBA" id="ARBA00022692"/>
    </source>
</evidence>
<evidence type="ECO:0000313" key="11">
    <source>
        <dbReference type="EMBL" id="MFO3667731.1"/>
    </source>
</evidence>
<comment type="subcellular location">
    <subcellularLocation>
        <location evidence="1">Cell inner membrane</location>
        <topology evidence="1">Multi-pass membrane protein</topology>
    </subcellularLocation>
</comment>
<dbReference type="EMBL" id="JBGMEF010000031">
    <property type="protein sequence ID" value="MFO3667731.1"/>
    <property type="molecule type" value="Genomic_DNA"/>
</dbReference>
<reference evidence="11 12" key="1">
    <citation type="journal article" date="2025" name="Anaerobe">
        <title>Description of Anaerococcus kampingiae sp. nov., Anaerococcus groningensis sp. nov., Anaerococcus martiniensis sp. nov., and Anaerococcus cruorum sp. nov., isolated from human clinical specimens.</title>
        <authorList>
            <person name="Boiten K.E."/>
            <person name="Meijer J."/>
            <person name="van Wezel E.M."/>
            <person name="Veloo A.C.M."/>
        </authorList>
    </citation>
    <scope>NUCLEOTIDE SEQUENCE [LARGE SCALE GENOMIC DNA]</scope>
    <source>
        <strain evidence="11 12">ENR0874</strain>
    </source>
</reference>
<dbReference type="InterPro" id="IPR007387">
    <property type="entry name" value="TRAP_DctQ"/>
</dbReference>
<dbReference type="PANTHER" id="PTHR35011">
    <property type="entry name" value="2,3-DIKETO-L-GULONATE TRAP TRANSPORTER SMALL PERMEASE PROTEIN YIAM"/>
    <property type="match status" value="1"/>
</dbReference>
<evidence type="ECO:0000256" key="8">
    <source>
        <dbReference type="ARBA" id="ARBA00038436"/>
    </source>
</evidence>
<feature type="transmembrane region" description="Helical" evidence="9">
    <location>
        <begin position="12"/>
        <end position="29"/>
    </location>
</feature>
<evidence type="ECO:0000256" key="7">
    <source>
        <dbReference type="ARBA" id="ARBA00023136"/>
    </source>
</evidence>
<protein>
    <submittedName>
        <fullName evidence="11">TRAP transporter small permease</fullName>
    </submittedName>
</protein>
<evidence type="ECO:0000256" key="9">
    <source>
        <dbReference type="SAM" id="Phobius"/>
    </source>
</evidence>
<dbReference type="RefSeq" id="WP_106461798.1">
    <property type="nucleotide sequence ID" value="NZ_JBGMEF010000031.1"/>
</dbReference>
<evidence type="ECO:0000256" key="3">
    <source>
        <dbReference type="ARBA" id="ARBA00022475"/>
    </source>
</evidence>
<keyword evidence="4" id="KW-0997">Cell inner membrane</keyword>
<keyword evidence="12" id="KW-1185">Reference proteome</keyword>
<feature type="transmembrane region" description="Helical" evidence="9">
    <location>
        <begin position="83"/>
        <end position="105"/>
    </location>
</feature>
<keyword evidence="7 9" id="KW-0472">Membrane</keyword>
<name>A0ABW9MH35_9FIRM</name>
<sequence length="184" mass="20278">MRKALDNLMKILSAGTLLAMLLFVVWQVFTRYILGKPSTWSEELVGYLFAWSTLFGAGLVVSERGHMNIPVLIDTKSVKTQKYAAIFSEVIIFIFSLVVLSYGGIRITKLALNQMTSSLGLPIGLFYIPLPIAGLINMIFCILNIKDILSGKVKFFKAASASEISERIANEASEVSKYESEGGK</sequence>
<proteinExistence type="inferred from homology"/>
<comment type="caution">
    <text evidence="11">The sequence shown here is derived from an EMBL/GenBank/DDBJ whole genome shotgun (WGS) entry which is preliminary data.</text>
</comment>
<dbReference type="Proteomes" id="UP001637994">
    <property type="component" value="Unassembled WGS sequence"/>
</dbReference>
<feature type="domain" description="Tripartite ATP-independent periplasmic transporters DctQ component" evidence="10">
    <location>
        <begin position="20"/>
        <end position="147"/>
    </location>
</feature>
<evidence type="ECO:0000259" key="10">
    <source>
        <dbReference type="Pfam" id="PF04290"/>
    </source>
</evidence>
<evidence type="ECO:0000256" key="1">
    <source>
        <dbReference type="ARBA" id="ARBA00004429"/>
    </source>
</evidence>
<evidence type="ECO:0000313" key="12">
    <source>
        <dbReference type="Proteomes" id="UP001637994"/>
    </source>
</evidence>
<evidence type="ECO:0000256" key="4">
    <source>
        <dbReference type="ARBA" id="ARBA00022519"/>
    </source>
</evidence>
<keyword evidence="5 9" id="KW-0812">Transmembrane</keyword>
<keyword evidence="3" id="KW-1003">Cell membrane</keyword>
<gene>
    <name evidence="11" type="ORF">ACCQ42_08110</name>
</gene>
<feature type="transmembrane region" description="Helical" evidence="9">
    <location>
        <begin position="44"/>
        <end position="62"/>
    </location>
</feature>
<keyword evidence="2" id="KW-0813">Transport</keyword>
<dbReference type="InterPro" id="IPR055348">
    <property type="entry name" value="DctQ"/>
</dbReference>
<evidence type="ECO:0000256" key="6">
    <source>
        <dbReference type="ARBA" id="ARBA00022989"/>
    </source>
</evidence>
<evidence type="ECO:0000256" key="2">
    <source>
        <dbReference type="ARBA" id="ARBA00022448"/>
    </source>
</evidence>
<dbReference type="Pfam" id="PF04290">
    <property type="entry name" value="DctQ"/>
    <property type="match status" value="1"/>
</dbReference>
<dbReference type="PANTHER" id="PTHR35011:SF2">
    <property type="entry name" value="2,3-DIKETO-L-GULONATE TRAP TRANSPORTER SMALL PERMEASE PROTEIN YIAM"/>
    <property type="match status" value="1"/>
</dbReference>
<accession>A0ABW9MH35</accession>
<feature type="transmembrane region" description="Helical" evidence="9">
    <location>
        <begin position="125"/>
        <end position="145"/>
    </location>
</feature>